<reference evidence="3 4" key="1">
    <citation type="submission" date="2024-07" db="EMBL/GenBank/DDBJ databases">
        <title>Section-level genome sequencing and comparative genomics of Aspergillus sections Usti and Cavernicolus.</title>
        <authorList>
            <consortium name="Lawrence Berkeley National Laboratory"/>
            <person name="Nybo J.L."/>
            <person name="Vesth T.C."/>
            <person name="Theobald S."/>
            <person name="Frisvad J.C."/>
            <person name="Larsen T.O."/>
            <person name="Kjaerboelling I."/>
            <person name="Rothschild-Mancinelli K."/>
            <person name="Lyhne E.K."/>
            <person name="Kogle M.E."/>
            <person name="Barry K."/>
            <person name="Clum A."/>
            <person name="Na H."/>
            <person name="Ledsgaard L."/>
            <person name="Lin J."/>
            <person name="Lipzen A."/>
            <person name="Kuo A."/>
            <person name="Riley R."/>
            <person name="Mondo S."/>
            <person name="Labutti K."/>
            <person name="Haridas S."/>
            <person name="Pangalinan J."/>
            <person name="Salamov A.A."/>
            <person name="Simmons B.A."/>
            <person name="Magnuson J.K."/>
            <person name="Chen J."/>
            <person name="Drula E."/>
            <person name="Henrissat B."/>
            <person name="Wiebenga A."/>
            <person name="Lubbers R.J."/>
            <person name="Gomes A.C."/>
            <person name="Makela M.R."/>
            <person name="Stajich J."/>
            <person name="Grigoriev I.V."/>
            <person name="Mortensen U.H."/>
            <person name="De Vries R.P."/>
            <person name="Baker S.E."/>
            <person name="Andersen M.R."/>
        </authorList>
    </citation>
    <scope>NUCLEOTIDE SEQUENCE [LARGE SCALE GENOMIC DNA]</scope>
    <source>
        <strain evidence="3 4">CBS 123904</strain>
    </source>
</reference>
<evidence type="ECO:0000313" key="4">
    <source>
        <dbReference type="Proteomes" id="UP001610446"/>
    </source>
</evidence>
<sequence length="219" mass="24302">MRAQLASPFWAVLAVLAVLAMVASALPSPNPFAFADADYDSVSPLWEVAPHPGAAPIFLNGTVEQVYAKLVEINPNYDDDWKDEGDNENAEPGLQTRDDDDYYVNPLTCINPEIGPFKKHVMSGIKYLRKVKGRPHLPANSCGRVSCSWDSAIYWCNDKDHDAYIPSFNNIADGAQVIVNECPRSSSDWATIMGMLTHGADLWRVVVSHPGFYRDGRWC</sequence>
<dbReference type="PANTHER" id="PTHR35605">
    <property type="entry name" value="ECP2 EFFECTOR PROTEIN DOMAIN-CONTAINING PROTEIN-RELATED"/>
    <property type="match status" value="1"/>
</dbReference>
<keyword evidence="2" id="KW-0732">Signal</keyword>
<dbReference type="PANTHER" id="PTHR35605:SF1">
    <property type="entry name" value="ECP2 EFFECTOR PROTEIN DOMAIN-CONTAINING PROTEIN-RELATED"/>
    <property type="match status" value="1"/>
</dbReference>
<gene>
    <name evidence="3" type="ORF">BJY01DRAFT_246313</name>
</gene>
<accession>A0ABR4K8F8</accession>
<organism evidence="3 4">
    <name type="scientific">Aspergillus pseudoustus</name>
    <dbReference type="NCBI Taxonomy" id="1810923"/>
    <lineage>
        <taxon>Eukaryota</taxon>
        <taxon>Fungi</taxon>
        <taxon>Dikarya</taxon>
        <taxon>Ascomycota</taxon>
        <taxon>Pezizomycotina</taxon>
        <taxon>Eurotiomycetes</taxon>
        <taxon>Eurotiomycetidae</taxon>
        <taxon>Eurotiales</taxon>
        <taxon>Aspergillaceae</taxon>
        <taxon>Aspergillus</taxon>
        <taxon>Aspergillus subgen. Nidulantes</taxon>
    </lineage>
</organism>
<proteinExistence type="predicted"/>
<evidence type="ECO:0000313" key="3">
    <source>
        <dbReference type="EMBL" id="KAL2848590.1"/>
    </source>
</evidence>
<evidence type="ECO:0008006" key="5">
    <source>
        <dbReference type="Google" id="ProtNLM"/>
    </source>
</evidence>
<feature type="region of interest" description="Disordered" evidence="1">
    <location>
        <begin position="78"/>
        <end position="99"/>
    </location>
</feature>
<keyword evidence="4" id="KW-1185">Reference proteome</keyword>
<evidence type="ECO:0000256" key="1">
    <source>
        <dbReference type="SAM" id="MobiDB-lite"/>
    </source>
</evidence>
<feature type="compositionally biased region" description="Acidic residues" evidence="1">
    <location>
        <begin position="78"/>
        <end position="89"/>
    </location>
</feature>
<name>A0ABR4K8F8_9EURO</name>
<protein>
    <recommendedName>
        <fullName evidence="5">Secreted protein</fullName>
    </recommendedName>
</protein>
<dbReference type="EMBL" id="JBFXLU010000048">
    <property type="protein sequence ID" value="KAL2848590.1"/>
    <property type="molecule type" value="Genomic_DNA"/>
</dbReference>
<comment type="caution">
    <text evidence="3">The sequence shown here is derived from an EMBL/GenBank/DDBJ whole genome shotgun (WGS) entry which is preliminary data.</text>
</comment>
<feature type="signal peptide" evidence="2">
    <location>
        <begin position="1"/>
        <end position="25"/>
    </location>
</feature>
<feature type="chain" id="PRO_5045910196" description="Secreted protein" evidence="2">
    <location>
        <begin position="26"/>
        <end position="219"/>
    </location>
</feature>
<dbReference type="Proteomes" id="UP001610446">
    <property type="component" value="Unassembled WGS sequence"/>
</dbReference>
<evidence type="ECO:0000256" key="2">
    <source>
        <dbReference type="SAM" id="SignalP"/>
    </source>
</evidence>